<sequence length="194" mass="21643">MGKNRLEAFSDGVIAIIITIMVLELKVPHATDLQALAPLWPVFVSYVLSFIYVGIYWNNHHHLMHAAHSISGRVLWANLHLLFWLSLIPFVSGWMGENHFATLPVAAYGFVLFMCAVAYAVLVRSLTSHHQENTMLAEAIGSDRKGNLSLVLYLSGIALSFVHPWIGFAVYAATAAIWLVPDTRIESRLGQEHH</sequence>
<dbReference type="GO" id="GO:0005267">
    <property type="term" value="F:potassium channel activity"/>
    <property type="evidence" value="ECO:0007669"/>
    <property type="project" value="UniProtKB-KW"/>
</dbReference>
<accession>A0A848HV13</accession>
<comment type="catalytic activity">
    <reaction evidence="12">
        <text>K(+)(in) = K(+)(out)</text>
        <dbReference type="Rhea" id="RHEA:29463"/>
        <dbReference type="ChEBI" id="CHEBI:29103"/>
    </reaction>
</comment>
<evidence type="ECO:0000256" key="8">
    <source>
        <dbReference type="ARBA" id="ARBA00022989"/>
    </source>
</evidence>
<dbReference type="AlphaFoldDB" id="A0A848HV13"/>
<dbReference type="PANTHER" id="PTHR31462:SF5">
    <property type="entry name" value="ENDOSOMAL_LYSOSOMAL PROTON CHANNEL TMEM175"/>
    <property type="match status" value="1"/>
</dbReference>
<evidence type="ECO:0000256" key="11">
    <source>
        <dbReference type="ARBA" id="ARBA00023303"/>
    </source>
</evidence>
<evidence type="ECO:0000256" key="12">
    <source>
        <dbReference type="ARBA" id="ARBA00034430"/>
    </source>
</evidence>
<proteinExistence type="inferred from homology"/>
<keyword evidence="15" id="KW-1185">Reference proteome</keyword>
<gene>
    <name evidence="14" type="ORF">HHL21_18960</name>
</gene>
<keyword evidence="11" id="KW-0407">Ion channel</keyword>
<dbReference type="RefSeq" id="WP_169468767.1">
    <property type="nucleotide sequence ID" value="NZ_JABBGG010000013.1"/>
</dbReference>
<evidence type="ECO:0000256" key="9">
    <source>
        <dbReference type="ARBA" id="ARBA00023065"/>
    </source>
</evidence>
<organism evidence="14 15">
    <name type="scientific">Massilia polaris</name>
    <dbReference type="NCBI Taxonomy" id="2728846"/>
    <lineage>
        <taxon>Bacteria</taxon>
        <taxon>Pseudomonadati</taxon>
        <taxon>Pseudomonadota</taxon>
        <taxon>Betaproteobacteria</taxon>
        <taxon>Burkholderiales</taxon>
        <taxon>Oxalobacteraceae</taxon>
        <taxon>Telluria group</taxon>
        <taxon>Massilia</taxon>
    </lineage>
</organism>
<dbReference type="Proteomes" id="UP000583752">
    <property type="component" value="Unassembled WGS sequence"/>
</dbReference>
<dbReference type="GO" id="GO:0015252">
    <property type="term" value="F:proton channel activity"/>
    <property type="evidence" value="ECO:0007669"/>
    <property type="project" value="InterPro"/>
</dbReference>
<evidence type="ECO:0000256" key="10">
    <source>
        <dbReference type="ARBA" id="ARBA00023136"/>
    </source>
</evidence>
<name>A0A848HV13_9BURK</name>
<feature type="transmembrane region" description="Helical" evidence="13">
    <location>
        <begin position="35"/>
        <end position="55"/>
    </location>
</feature>
<evidence type="ECO:0000256" key="3">
    <source>
        <dbReference type="ARBA" id="ARBA00022448"/>
    </source>
</evidence>
<evidence type="ECO:0000256" key="2">
    <source>
        <dbReference type="ARBA" id="ARBA00006920"/>
    </source>
</evidence>
<keyword evidence="4" id="KW-0633">Potassium transport</keyword>
<feature type="transmembrane region" description="Helical" evidence="13">
    <location>
        <begin position="150"/>
        <end position="180"/>
    </location>
</feature>
<keyword evidence="6" id="KW-0631">Potassium channel</keyword>
<evidence type="ECO:0000256" key="7">
    <source>
        <dbReference type="ARBA" id="ARBA00022958"/>
    </source>
</evidence>
<evidence type="ECO:0000256" key="13">
    <source>
        <dbReference type="SAM" id="Phobius"/>
    </source>
</evidence>
<dbReference type="GO" id="GO:0016020">
    <property type="term" value="C:membrane"/>
    <property type="evidence" value="ECO:0007669"/>
    <property type="project" value="UniProtKB-SubCell"/>
</dbReference>
<keyword evidence="10 13" id="KW-0472">Membrane</keyword>
<dbReference type="PANTHER" id="PTHR31462">
    <property type="entry name" value="ENDOSOMAL/LYSOSOMAL POTASSIUM CHANNEL TMEM175"/>
    <property type="match status" value="1"/>
</dbReference>
<dbReference type="EMBL" id="JABBGG010000013">
    <property type="protein sequence ID" value="NML63123.1"/>
    <property type="molecule type" value="Genomic_DNA"/>
</dbReference>
<dbReference type="Pfam" id="PF06736">
    <property type="entry name" value="TMEM175"/>
    <property type="match status" value="1"/>
</dbReference>
<keyword evidence="3" id="KW-0813">Transport</keyword>
<evidence type="ECO:0000256" key="4">
    <source>
        <dbReference type="ARBA" id="ARBA00022538"/>
    </source>
</evidence>
<comment type="similarity">
    <text evidence="2">Belongs to the TMEM175 family.</text>
</comment>
<dbReference type="InterPro" id="IPR010617">
    <property type="entry name" value="TMEM175-like"/>
</dbReference>
<keyword evidence="9" id="KW-0406">Ion transport</keyword>
<comment type="caution">
    <text evidence="14">The sequence shown here is derived from an EMBL/GenBank/DDBJ whole genome shotgun (WGS) entry which is preliminary data.</text>
</comment>
<evidence type="ECO:0000313" key="14">
    <source>
        <dbReference type="EMBL" id="NML63123.1"/>
    </source>
</evidence>
<evidence type="ECO:0000256" key="1">
    <source>
        <dbReference type="ARBA" id="ARBA00004141"/>
    </source>
</evidence>
<evidence type="ECO:0000256" key="5">
    <source>
        <dbReference type="ARBA" id="ARBA00022692"/>
    </source>
</evidence>
<feature type="transmembrane region" description="Helical" evidence="13">
    <location>
        <begin position="12"/>
        <end position="29"/>
    </location>
</feature>
<comment type="subcellular location">
    <subcellularLocation>
        <location evidence="1">Membrane</location>
        <topology evidence="1">Multi-pass membrane protein</topology>
    </subcellularLocation>
</comment>
<evidence type="ECO:0000313" key="15">
    <source>
        <dbReference type="Proteomes" id="UP000583752"/>
    </source>
</evidence>
<keyword evidence="7" id="KW-0630">Potassium</keyword>
<reference evidence="14 15" key="1">
    <citation type="submission" date="2020-04" db="EMBL/GenBank/DDBJ databases">
        <title>Massilia sp. RP-1-19 isolated from soil.</title>
        <authorList>
            <person name="Dahal R.H."/>
        </authorList>
    </citation>
    <scope>NUCLEOTIDE SEQUENCE [LARGE SCALE GENOMIC DNA]</scope>
    <source>
        <strain evidence="14 15">RP-1-19</strain>
    </source>
</reference>
<feature type="transmembrane region" description="Helical" evidence="13">
    <location>
        <begin position="101"/>
        <end position="122"/>
    </location>
</feature>
<keyword evidence="5 13" id="KW-0812">Transmembrane</keyword>
<feature type="transmembrane region" description="Helical" evidence="13">
    <location>
        <begin position="75"/>
        <end position="95"/>
    </location>
</feature>
<evidence type="ECO:0000256" key="6">
    <source>
        <dbReference type="ARBA" id="ARBA00022826"/>
    </source>
</evidence>
<keyword evidence="8 13" id="KW-1133">Transmembrane helix</keyword>
<protein>
    <submittedName>
        <fullName evidence="14">DUF1211 domain-containing protein</fullName>
    </submittedName>
</protein>